<name>A0A3M2LGC8_9ACTN</name>
<sequence>MRCGGVLFGGHGAFALGVGLRAGFGPVVLGAVGELLRCGPSLGGGLGEQGLLARASAVAARVVAWAAARVAWSRSCSASASRRRVWSASARAWSRSAAVARCCSWRSASLACASFRSRSRLASLVRR</sequence>
<gene>
    <name evidence="1" type="ORF">EBO15_41400</name>
</gene>
<proteinExistence type="predicted"/>
<dbReference type="RefSeq" id="WP_122199912.1">
    <property type="nucleotide sequence ID" value="NZ_JBHSKC010000058.1"/>
</dbReference>
<evidence type="ECO:0000313" key="2">
    <source>
        <dbReference type="Proteomes" id="UP000282674"/>
    </source>
</evidence>
<dbReference type="AlphaFoldDB" id="A0A3M2LGC8"/>
<accession>A0A3M2LGC8</accession>
<protein>
    <submittedName>
        <fullName evidence="1">Uncharacterized protein</fullName>
    </submittedName>
</protein>
<organism evidence="1 2">
    <name type="scientific">Actinomadura harenae</name>
    <dbReference type="NCBI Taxonomy" id="2483351"/>
    <lineage>
        <taxon>Bacteria</taxon>
        <taxon>Bacillati</taxon>
        <taxon>Actinomycetota</taxon>
        <taxon>Actinomycetes</taxon>
        <taxon>Streptosporangiales</taxon>
        <taxon>Thermomonosporaceae</taxon>
        <taxon>Actinomadura</taxon>
    </lineage>
</organism>
<reference evidence="1 2" key="1">
    <citation type="submission" date="2018-10" db="EMBL/GenBank/DDBJ databases">
        <title>Isolation from soil.</title>
        <authorList>
            <person name="Hu J."/>
        </authorList>
    </citation>
    <scope>NUCLEOTIDE SEQUENCE [LARGE SCALE GENOMIC DNA]</scope>
    <source>
        <strain evidence="1 2">NEAU-Ht49</strain>
    </source>
</reference>
<evidence type="ECO:0000313" key="1">
    <source>
        <dbReference type="EMBL" id="RMI33778.1"/>
    </source>
</evidence>
<dbReference type="EMBL" id="RFFG01000179">
    <property type="protein sequence ID" value="RMI33778.1"/>
    <property type="molecule type" value="Genomic_DNA"/>
</dbReference>
<keyword evidence="2" id="KW-1185">Reference proteome</keyword>
<comment type="caution">
    <text evidence="1">The sequence shown here is derived from an EMBL/GenBank/DDBJ whole genome shotgun (WGS) entry which is preliminary data.</text>
</comment>
<dbReference type="Proteomes" id="UP000282674">
    <property type="component" value="Unassembled WGS sequence"/>
</dbReference>